<evidence type="ECO:0000313" key="9">
    <source>
        <dbReference type="Proteomes" id="UP000247476"/>
    </source>
</evidence>
<sequence length="2274" mass="241622">MFLRPNVSAIASVRQTCRSNGGGNIVIGKRFRRLAGVLAIALIVQWAAGWSPAVRVNAADEFDALRQKWYDVLTGGSGVDPGDPDAAAQIAGLDDQVSNAGSTGVWDLLRRGTDRSACGCLWTDLSELKSDNIVVNYGRLRTMALAYATEGSRFHRDEALKSDLLGALDWMYANRYNETTVKYGNWYHWEMSGPQQLLDTVILLYEDLSAGQIADYMRAVAAFAPDPNLTNGSTATGANRVEKAWVYMLRAIVVKDGAQLALARDALSDKTGTPTSTAGAQNVFAYNTIPETDGMHKDGSFLQHGPHPYIGNYGTTFFQLVANAMYVLNGSAWQIEDPQAGNVYRWIYDSFAPTMVKGAQMDMVRGRLISNSGVQSHVAGHRVIQGVLTVALFAPEQDALAFKSMAKAWVTEDTYRSFLRNAPLFYSAMAKRIVADSAIPAYTDWVGHKLFTQSDRVVHHRPSFSYGLAMSSARVFRYESINGNNLHGWRTGDGVTYLYNGDLSQYDDDYWATVDKYRLPGITTDVRTLGNAAGQSTKTPHGWVGGASDGTYGVVGMQFTPYGSKLTGKKSWFLFDKEIVALGAGITSMDANPVETVVENRKLADPAANVLTVDGAEQPAGMTSAPADYTGARWAHLAGAAPGSDIGYYFPEGGALKGLREARTATWGDSQGGVPTEPITRNYQTLWLDHGSKPVGGTYQYAVLPNRSRIETEQYAAAAPFQVLDNSEDAQAVRQAELGVVGANFWNDADKTVYADGKPWLTSRSKASAMTRLQGDELELYAADPTQTRTEPIELELHTEAVGVIAVDPGVSVRQLSPTVRLTIDARGAAGGTKSVRLRLTNPAGDVTPPSAPDRLSAAALSRSALKLQWAASADDTAVAGYEVYRDGEKVADVRSPDYIDASLASGVTYTYTVVAYDPSGNRSAASAPVSAATLGGSLYLIEDRFDGLEIGSVPPDYTITTAGGTVSVEGVKSASDRSLKLEDTNSGKEVVVSKPFGLQGGPLLIEFDVMFPQKQNYHAWIVKGDNNANAVTITTAGGNFAYKNASNGDVVLMPYSANTWYTFQLIADPATKRVTIAINGTVYANGVPFRTAVSSLNQFVATTGSAGVGTHYVDNVVAYPFLPFLEDSFDTEPLGAAPGGYEIGQGGGRVAIAAVAGTPGKSVRLEPAGDGRAAEAIKRFPAQREAVAARFDVLLPEAADGHRWSLLDEAGSPSVTVSTYGGRLVATDGDGRRIDLGGYRPGTWHEIKMVADVTARNAAFVVDGVASAVDVPLAGSFGALSGFSAAAEGNAGAAHYIDKVSVFPFRYLINDTYERSAIGTVPPAYTIDPGASGNSVRVAQGPDGEGRSLYFTDSTNKAAVATKTFPTQTGPVVAEFDIWLPNKEAYHSWNMKDDAGTNGISILTSQIGGEDVFTYKNAAGGDTVIQPYEPGRRYRFKLVADPGAGKYTIYVDGAPKAVDVPFRYGVSHFGKFAASTATGGTGSFHVDNLKVYPLGLLQTELPVVTLEGESELVWPLGKPFADPGYTASSEYYGDVTGRVTVEGSVDVDTAGDYELRYRASDPLGRSGKEAVRRVRVADKLQAAEAGLTPEVGGDGAEFVLRAKVWHAEGERVEVSSSIGGVGKSVVLERSPTEKPAFANAALVWSGAELPEGRYEPAIVTARGEDGTRASVSAAAGVTVDKTAPALAMTLLREDGAPYVPGETADKAVTVTANVYDAFDGASAVSYRLNDSAWTAYTEPLRLADTGSYTVRLQAVDRAGNRSPTVTAAVYVRREAPVLSLLGDNPVTVPLYGTYREPGYIATSPAYGDISDRVTVSGAVYADREGTYTLVYRVSDPAGLAAEQKERIVIVTAGDPDQGSGEDGGERIPSVPGGESGRPRTDGVAGEPHVIVGGRPLPVRDPFDAASGITISVPAAAGPYTVELPAETLALWHEAERTAYVTISTEGGDYSLPLQELLSFAGTEGSVRIEAGPVPEREMTALRLAAERDGLRLAGEAWSYRVEVVADGGGAHTEIERFRDFVLRTIRHPDTVGAIRAGRIPGVARFDPASGTWTPVPASVVTDGGEYGLTFRSNGNSVYVPIEANVTFADMEGHWAKSGVERLAVQGMVRGSAPDRFDPDRSVTRAEWLTMLVRGLGLLNRAEERPFADTPLGDWYADAVAAGTAYGIVGGYPDGTFGPNRIVSRQEAAVMLYRALTAAGISFPQRSGDGASAGRFADAGEIGGFAAEAVDVLTTDGMLQGVGEAVFAPLQPATRAQAAVLLQRLLDRIASGEA</sequence>
<reference evidence="8 9" key="1">
    <citation type="submission" date="2018-05" db="EMBL/GenBank/DDBJ databases">
        <title>Paenibacillus flagellatus sp. nov., isolated from selenium mineral soil.</title>
        <authorList>
            <person name="Dai X."/>
        </authorList>
    </citation>
    <scope>NUCLEOTIDE SEQUENCE [LARGE SCALE GENOMIC DNA]</scope>
    <source>
        <strain evidence="8 9">DXL2</strain>
    </source>
</reference>
<name>A0A2V5K0E5_9BACL</name>
<dbReference type="InterPro" id="IPR038970">
    <property type="entry name" value="Lyase_8"/>
</dbReference>
<dbReference type="InterPro" id="IPR003961">
    <property type="entry name" value="FN3_dom"/>
</dbReference>
<dbReference type="InterPro" id="IPR032179">
    <property type="entry name" value="Cry22Aa_Ig-like"/>
</dbReference>
<dbReference type="Proteomes" id="UP000247476">
    <property type="component" value="Unassembled WGS sequence"/>
</dbReference>
<dbReference type="Pfam" id="PF02884">
    <property type="entry name" value="Lyase_8_C"/>
    <property type="match status" value="1"/>
</dbReference>
<protein>
    <recommendedName>
        <fullName evidence="10">Fibronectin type-III domain-containing protein</fullName>
    </recommendedName>
</protein>
<feature type="domain" description="SLH" evidence="7">
    <location>
        <begin position="2143"/>
        <end position="2206"/>
    </location>
</feature>
<dbReference type="InterPro" id="IPR003159">
    <property type="entry name" value="Lyase_8_central_dom"/>
</dbReference>
<dbReference type="SUPFAM" id="SSF49863">
    <property type="entry name" value="Hyaluronate lyase-like, C-terminal domain"/>
    <property type="match status" value="1"/>
</dbReference>
<feature type="active site" evidence="4">
    <location>
        <position position="304"/>
    </location>
</feature>
<evidence type="ECO:0000256" key="3">
    <source>
        <dbReference type="ARBA" id="ARBA00023239"/>
    </source>
</evidence>
<feature type="active site" evidence="4">
    <location>
        <position position="313"/>
    </location>
</feature>
<dbReference type="NCBIfam" id="NF047446">
    <property type="entry name" value="barrel_OmpL47"/>
    <property type="match status" value="1"/>
</dbReference>
<evidence type="ECO:0000256" key="2">
    <source>
        <dbReference type="ARBA" id="ARBA00022729"/>
    </source>
</evidence>
<dbReference type="GO" id="GO:0005975">
    <property type="term" value="P:carbohydrate metabolic process"/>
    <property type="evidence" value="ECO:0007669"/>
    <property type="project" value="InterPro"/>
</dbReference>
<dbReference type="SUPFAM" id="SSF74650">
    <property type="entry name" value="Galactose mutarotase-like"/>
    <property type="match status" value="1"/>
</dbReference>
<evidence type="ECO:0000313" key="8">
    <source>
        <dbReference type="EMBL" id="PYI52598.1"/>
    </source>
</evidence>
<dbReference type="PANTHER" id="PTHR38481:SF1">
    <property type="entry name" value="HYALURONATE LYASE"/>
    <property type="match status" value="1"/>
</dbReference>
<dbReference type="Pfam" id="PF08124">
    <property type="entry name" value="Lyase_8_N"/>
    <property type="match status" value="1"/>
</dbReference>
<dbReference type="InterPro" id="IPR014718">
    <property type="entry name" value="GH-type_carb-bd"/>
</dbReference>
<dbReference type="Gene3D" id="2.60.220.10">
    <property type="entry name" value="Polysaccharide lyase family 8-like, C-terminal"/>
    <property type="match status" value="1"/>
</dbReference>
<dbReference type="InterPro" id="IPR013783">
    <property type="entry name" value="Ig-like_fold"/>
</dbReference>
<accession>A0A2V5K0E5</accession>
<feature type="domain" description="Fibronectin type-III" evidence="6">
    <location>
        <begin position="852"/>
        <end position="937"/>
    </location>
</feature>
<dbReference type="PROSITE" id="PS50853">
    <property type="entry name" value="FN3"/>
    <property type="match status" value="1"/>
</dbReference>
<organism evidence="8 9">
    <name type="scientific">Paenibacillus flagellatus</name>
    <dbReference type="NCBI Taxonomy" id="2211139"/>
    <lineage>
        <taxon>Bacteria</taxon>
        <taxon>Bacillati</taxon>
        <taxon>Bacillota</taxon>
        <taxon>Bacilli</taxon>
        <taxon>Bacillales</taxon>
        <taxon>Paenibacillaceae</taxon>
        <taxon>Paenibacillus</taxon>
    </lineage>
</organism>
<dbReference type="InterPro" id="IPR011071">
    <property type="entry name" value="Lyase_8-like_C"/>
</dbReference>
<gene>
    <name evidence="8" type="ORF">DLM86_20730</name>
</gene>
<dbReference type="CDD" id="cd01083">
    <property type="entry name" value="GAG_Lyase"/>
    <property type="match status" value="1"/>
</dbReference>
<dbReference type="InterPro" id="IPR001119">
    <property type="entry name" value="SLH_dom"/>
</dbReference>
<keyword evidence="3" id="KW-0456">Lyase</keyword>
<feature type="active site" evidence="4">
    <location>
        <position position="367"/>
    </location>
</feature>
<dbReference type="Gene3D" id="2.60.40.10">
    <property type="entry name" value="Immunoglobulins"/>
    <property type="match status" value="3"/>
</dbReference>
<dbReference type="Pfam" id="PF16403">
    <property type="entry name" value="Bact_surface_Ig-like"/>
    <property type="match status" value="2"/>
</dbReference>
<evidence type="ECO:0000256" key="5">
    <source>
        <dbReference type="SAM" id="MobiDB-lite"/>
    </source>
</evidence>
<dbReference type="Gene3D" id="2.70.98.10">
    <property type="match status" value="1"/>
</dbReference>
<dbReference type="InterPro" id="IPR012970">
    <property type="entry name" value="Lyase_8_alpha_N"/>
</dbReference>
<dbReference type="InterPro" id="IPR036116">
    <property type="entry name" value="FN3_sf"/>
</dbReference>
<dbReference type="Pfam" id="PF00395">
    <property type="entry name" value="SLH"/>
    <property type="match status" value="3"/>
</dbReference>
<dbReference type="GO" id="GO:0030246">
    <property type="term" value="F:carbohydrate binding"/>
    <property type="evidence" value="ECO:0007669"/>
    <property type="project" value="InterPro"/>
</dbReference>
<proteinExistence type="inferred from homology"/>
<dbReference type="Pfam" id="PF02278">
    <property type="entry name" value="Lyase_8"/>
    <property type="match status" value="1"/>
</dbReference>
<dbReference type="CDD" id="cd00063">
    <property type="entry name" value="FN3"/>
    <property type="match status" value="1"/>
</dbReference>
<dbReference type="SMART" id="SM00060">
    <property type="entry name" value="FN3"/>
    <property type="match status" value="1"/>
</dbReference>
<evidence type="ECO:0000259" key="6">
    <source>
        <dbReference type="PROSITE" id="PS50853"/>
    </source>
</evidence>
<dbReference type="SUPFAM" id="SSF48230">
    <property type="entry name" value="Chondroitin AC/alginate lyase"/>
    <property type="match status" value="1"/>
</dbReference>
<evidence type="ECO:0000256" key="4">
    <source>
        <dbReference type="PIRSR" id="PIRSR638970-1"/>
    </source>
</evidence>
<dbReference type="GO" id="GO:0005576">
    <property type="term" value="C:extracellular region"/>
    <property type="evidence" value="ECO:0007669"/>
    <property type="project" value="InterPro"/>
</dbReference>
<dbReference type="InterPro" id="IPR011013">
    <property type="entry name" value="Gal_mutarotase_sf_dom"/>
</dbReference>
<feature type="domain" description="SLH" evidence="7">
    <location>
        <begin position="2213"/>
        <end position="2274"/>
    </location>
</feature>
<feature type="region of interest" description="Disordered" evidence="5">
    <location>
        <begin position="1854"/>
        <end position="1887"/>
    </location>
</feature>
<dbReference type="PANTHER" id="PTHR38481">
    <property type="entry name" value="HYALURONATE LYASE"/>
    <property type="match status" value="1"/>
</dbReference>
<comment type="similarity">
    <text evidence="1">Belongs to the polysaccharide lyase 8 family.</text>
</comment>
<dbReference type="SUPFAM" id="SSF49265">
    <property type="entry name" value="Fibronectin type III"/>
    <property type="match status" value="1"/>
</dbReference>
<dbReference type="EMBL" id="QJVJ01000009">
    <property type="protein sequence ID" value="PYI52598.1"/>
    <property type="molecule type" value="Genomic_DNA"/>
</dbReference>
<dbReference type="InterPro" id="IPR008929">
    <property type="entry name" value="Chondroitin_lyas"/>
</dbReference>
<dbReference type="PROSITE" id="PS51272">
    <property type="entry name" value="SLH"/>
    <property type="match status" value="3"/>
</dbReference>
<keyword evidence="9" id="KW-1185">Reference proteome</keyword>
<feature type="domain" description="SLH" evidence="7">
    <location>
        <begin position="2083"/>
        <end position="2142"/>
    </location>
</feature>
<evidence type="ECO:0008006" key="10">
    <source>
        <dbReference type="Google" id="ProtNLM"/>
    </source>
</evidence>
<evidence type="ECO:0000259" key="7">
    <source>
        <dbReference type="PROSITE" id="PS51272"/>
    </source>
</evidence>
<comment type="caution">
    <text evidence="8">The sequence shown here is derived from an EMBL/GenBank/DDBJ whole genome shotgun (WGS) entry which is preliminary data.</text>
</comment>
<dbReference type="GO" id="GO:0016837">
    <property type="term" value="F:carbon-oxygen lyase activity, acting on polysaccharides"/>
    <property type="evidence" value="ECO:0007669"/>
    <property type="project" value="UniProtKB-ARBA"/>
</dbReference>
<dbReference type="InterPro" id="IPR058094">
    <property type="entry name" value="Ig-like_OmpL47-like"/>
</dbReference>
<keyword evidence="2" id="KW-0732">Signal</keyword>
<dbReference type="InterPro" id="IPR004103">
    <property type="entry name" value="Lyase_8_C"/>
</dbReference>
<evidence type="ECO:0000256" key="1">
    <source>
        <dbReference type="ARBA" id="ARBA00006699"/>
    </source>
</evidence>
<dbReference type="Gene3D" id="1.50.10.100">
    <property type="entry name" value="Chondroitin AC/alginate lyase"/>
    <property type="match status" value="1"/>
</dbReference>